<evidence type="ECO:0000256" key="2">
    <source>
        <dbReference type="ARBA" id="ARBA00007783"/>
    </source>
</evidence>
<feature type="transmembrane region" description="Helical" evidence="8">
    <location>
        <begin position="232"/>
        <end position="248"/>
    </location>
</feature>
<feature type="transmembrane region" description="Helical" evidence="8">
    <location>
        <begin position="345"/>
        <end position="363"/>
    </location>
</feature>
<dbReference type="PANTHER" id="PTHR30413:SF10">
    <property type="entry name" value="CAPSULE POLYSACCHARIDE EXPORT INNER-MEMBRANE PROTEIN CTRC"/>
    <property type="match status" value="1"/>
</dbReference>
<feature type="transmembrane region" description="Helical" evidence="8">
    <location>
        <begin position="112"/>
        <end position="133"/>
    </location>
</feature>
<evidence type="ECO:0000256" key="6">
    <source>
        <dbReference type="ARBA" id="ARBA00022989"/>
    </source>
</evidence>
<evidence type="ECO:0000256" key="4">
    <source>
        <dbReference type="ARBA" id="ARBA00022475"/>
    </source>
</evidence>
<keyword evidence="6 8" id="KW-1133">Transmembrane helix</keyword>
<feature type="domain" description="ABC transmembrane type-2" evidence="9">
    <location>
        <begin position="481"/>
        <end position="704"/>
    </location>
</feature>
<feature type="transmembrane region" description="Helical" evidence="8">
    <location>
        <begin position="625"/>
        <end position="646"/>
    </location>
</feature>
<evidence type="ECO:0000256" key="3">
    <source>
        <dbReference type="ARBA" id="ARBA00022448"/>
    </source>
</evidence>
<dbReference type="EMBL" id="WNZW01000010">
    <property type="protein sequence ID" value="MUG47197.1"/>
    <property type="molecule type" value="Genomic_DNA"/>
</dbReference>
<feature type="transmembrane region" description="Helical" evidence="8">
    <location>
        <begin position="370"/>
        <end position="387"/>
    </location>
</feature>
<dbReference type="GO" id="GO:0140359">
    <property type="term" value="F:ABC-type transporter activity"/>
    <property type="evidence" value="ECO:0007669"/>
    <property type="project" value="InterPro"/>
</dbReference>
<keyword evidence="3 8" id="KW-0813">Transport</keyword>
<dbReference type="Pfam" id="PF01061">
    <property type="entry name" value="ABC2_membrane"/>
    <property type="match status" value="1"/>
</dbReference>
<gene>
    <name evidence="10" type="ORF">GNP95_19710</name>
</gene>
<dbReference type="GO" id="GO:0015920">
    <property type="term" value="P:lipopolysaccharide transport"/>
    <property type="evidence" value="ECO:0007669"/>
    <property type="project" value="TreeGrafter"/>
</dbReference>
<sequence>MGTVKSILRNPITLVIMVAFLIHVLFLVKNPGDNFYFPHLYSEELVNRFGPGIVQYGSYDATFYAKAAEQLLYEGILGYNSEQPNAYVTPGLPIYLACTFALADLVHIDHSLMAKIFNLLLSVGTIYIVYLICKETFSRRIGLIAAVVHTFYFPIMHYFRTLLTETPSMFFFYLSVYLFVMCLKTNKKFFHIIFGIIFSISLMIRPNQAPLILIPIYLVIKKFGVKESFKIALLWLIGPLLIILPWIIRNAIQLNEFVLFSTQSNPLFAGSNPFFLEDYNLMLQNLQNSGMSESEYAILRIKEGFRSNPILWINWFLFGKTMYLFNHPSGWYNYITNYGYLTPLVKIYHFSILFIGVGISIISKNKKVRIIFSSLLVYVGFCNLFLPNDRYGFFIYPFLIILFSYAINAVINKLLPRFSSKVSDEASEVNNENNTQKPKSTIELLKSSHLIQFSKEIIKQRNIIFELAKKDFKSRYLGSYLGVFWAFIQPTLLVIIYWFVFQVGFRSTPIENFPFILWLLAGIIPWFYFSDSLASAVSSIEQNSYLVKKVVFNVFFLPIVKIVTSMIVHSVFIVILFTVYFSYGQPISIYQFQIIYYSFAVTLFLTGLSWIVASLNVFLKDISQIVTVVLQFGFWLTPIFWTFSLVPNNLHWLFKLNPIYYIVEGYRDSFINQVWFWEHPYLTIYFWVLTILMLFVGAKLFKKLSPHFSDVL</sequence>
<name>A0A7X2Z464_9BACL</name>
<feature type="transmembrane region" description="Helical" evidence="8">
    <location>
        <begin position="393"/>
        <end position="411"/>
    </location>
</feature>
<dbReference type="PROSITE" id="PS51012">
    <property type="entry name" value="ABC_TM2"/>
    <property type="match status" value="1"/>
</dbReference>
<comment type="caution">
    <text evidence="10">The sequence shown here is derived from an EMBL/GenBank/DDBJ whole genome shotgun (WGS) entry which is preliminary data.</text>
</comment>
<keyword evidence="7 8" id="KW-0472">Membrane</keyword>
<feature type="transmembrane region" description="Helical" evidence="8">
    <location>
        <begin position="140"/>
        <end position="160"/>
    </location>
</feature>
<feature type="transmembrane region" description="Helical" evidence="8">
    <location>
        <begin position="166"/>
        <end position="183"/>
    </location>
</feature>
<feature type="transmembrane region" description="Helical" evidence="8">
    <location>
        <begin position="309"/>
        <end position="325"/>
    </location>
</feature>
<dbReference type="RefSeq" id="WP_155612573.1">
    <property type="nucleotide sequence ID" value="NZ_WNZW01000010.1"/>
</dbReference>
<feature type="transmembrane region" description="Helical" evidence="8">
    <location>
        <begin position="190"/>
        <end position="220"/>
    </location>
</feature>
<feature type="transmembrane region" description="Helical" evidence="8">
    <location>
        <begin position="595"/>
        <end position="618"/>
    </location>
</feature>
<dbReference type="InterPro" id="IPR047817">
    <property type="entry name" value="ABC2_TM_bact-type"/>
</dbReference>
<feature type="transmembrane region" description="Helical" evidence="8">
    <location>
        <begin position="550"/>
        <end position="583"/>
    </location>
</feature>
<dbReference type="PANTHER" id="PTHR30413">
    <property type="entry name" value="INNER MEMBRANE TRANSPORT PERMEASE"/>
    <property type="match status" value="1"/>
</dbReference>
<evidence type="ECO:0000313" key="10">
    <source>
        <dbReference type="EMBL" id="MUG47197.1"/>
    </source>
</evidence>
<dbReference type="GO" id="GO:0005886">
    <property type="term" value="C:plasma membrane"/>
    <property type="evidence" value="ECO:0007669"/>
    <property type="project" value="UniProtKB-SubCell"/>
</dbReference>
<dbReference type="Pfam" id="PF13231">
    <property type="entry name" value="PMT_2"/>
    <property type="match status" value="1"/>
</dbReference>
<accession>A0A7X2Z464</accession>
<comment type="caution">
    <text evidence="8">Lacks conserved residue(s) required for the propagation of feature annotation.</text>
</comment>
<proteinExistence type="inferred from homology"/>
<feature type="transmembrane region" description="Helical" evidence="8">
    <location>
        <begin position="477"/>
        <end position="500"/>
    </location>
</feature>
<dbReference type="Proteomes" id="UP000447876">
    <property type="component" value="Unassembled WGS sequence"/>
</dbReference>
<evidence type="ECO:0000256" key="8">
    <source>
        <dbReference type="RuleBase" id="RU361157"/>
    </source>
</evidence>
<evidence type="ECO:0000259" key="9">
    <source>
        <dbReference type="PROSITE" id="PS51012"/>
    </source>
</evidence>
<feature type="transmembrane region" description="Helical" evidence="8">
    <location>
        <begin position="12"/>
        <end position="28"/>
    </location>
</feature>
<comment type="similarity">
    <text evidence="2 8">Belongs to the ABC-2 integral membrane protein family.</text>
</comment>
<dbReference type="InterPro" id="IPR038731">
    <property type="entry name" value="RgtA/B/C-like"/>
</dbReference>
<organism evidence="10 11">
    <name type="scientific">Paenibacillus woosongensis</name>
    <dbReference type="NCBI Taxonomy" id="307580"/>
    <lineage>
        <taxon>Bacteria</taxon>
        <taxon>Bacillati</taxon>
        <taxon>Bacillota</taxon>
        <taxon>Bacilli</taxon>
        <taxon>Bacillales</taxon>
        <taxon>Paenibacillaceae</taxon>
        <taxon>Paenibacillus</taxon>
    </lineage>
</organism>
<feature type="transmembrane region" description="Helical" evidence="8">
    <location>
        <begin position="684"/>
        <end position="701"/>
    </location>
</feature>
<reference evidence="10 11" key="1">
    <citation type="submission" date="2019-11" db="EMBL/GenBank/DDBJ databases">
        <title>Draft genome sequences of five Paenibacillus species of dairy origin.</title>
        <authorList>
            <person name="Olajide A.M."/>
            <person name="Chen S."/>
            <person name="Lapointe G."/>
        </authorList>
    </citation>
    <scope>NUCLEOTIDE SEQUENCE [LARGE SCALE GENOMIC DNA]</scope>
    <source>
        <strain evidence="10 11">12CR55</strain>
    </source>
</reference>
<dbReference type="AlphaFoldDB" id="A0A7X2Z464"/>
<evidence type="ECO:0000313" key="11">
    <source>
        <dbReference type="Proteomes" id="UP000447876"/>
    </source>
</evidence>
<keyword evidence="5 8" id="KW-0812">Transmembrane</keyword>
<dbReference type="OrthoDB" id="9794365at2"/>
<protein>
    <recommendedName>
        <fullName evidence="8">Transport permease protein</fullName>
    </recommendedName>
</protein>
<evidence type="ECO:0000256" key="7">
    <source>
        <dbReference type="ARBA" id="ARBA00023136"/>
    </source>
</evidence>
<comment type="subcellular location">
    <subcellularLocation>
        <location evidence="1 8">Cell membrane</location>
        <topology evidence="1 8">Multi-pass membrane protein</topology>
    </subcellularLocation>
</comment>
<keyword evidence="4 8" id="KW-1003">Cell membrane</keyword>
<evidence type="ECO:0000256" key="5">
    <source>
        <dbReference type="ARBA" id="ARBA00022692"/>
    </source>
</evidence>
<evidence type="ECO:0000256" key="1">
    <source>
        <dbReference type="ARBA" id="ARBA00004651"/>
    </source>
</evidence>
<feature type="transmembrane region" description="Helical" evidence="8">
    <location>
        <begin position="512"/>
        <end position="529"/>
    </location>
</feature>
<dbReference type="InterPro" id="IPR013525">
    <property type="entry name" value="ABC2_TM"/>
</dbReference>